<keyword evidence="3" id="KW-1185">Reference proteome</keyword>
<evidence type="ECO:0000259" key="1">
    <source>
        <dbReference type="Pfam" id="PF12705"/>
    </source>
</evidence>
<dbReference type="SUPFAM" id="SSF52980">
    <property type="entry name" value="Restriction endonuclease-like"/>
    <property type="match status" value="1"/>
</dbReference>
<organism evidence="2 3">
    <name type="scientific">Candidatus Neoehrlichia procyonis str. RAC413</name>
    <dbReference type="NCBI Taxonomy" id="1359163"/>
    <lineage>
        <taxon>Bacteria</taxon>
        <taxon>Pseudomonadati</taxon>
        <taxon>Pseudomonadota</taxon>
        <taxon>Alphaproteobacteria</taxon>
        <taxon>Rickettsiales</taxon>
        <taxon>Anaplasmataceae</taxon>
        <taxon>Candidatus Neoehrlichia</taxon>
    </lineage>
</organism>
<comment type="caution">
    <text evidence="2">The sequence shown here is derived from an EMBL/GenBank/DDBJ whole genome shotgun (WGS) entry which is preliminary data.</text>
</comment>
<dbReference type="Pfam" id="PF12705">
    <property type="entry name" value="PDDEXK_1"/>
    <property type="match status" value="1"/>
</dbReference>
<dbReference type="InterPro" id="IPR011335">
    <property type="entry name" value="Restrct_endonuc-II-like"/>
</dbReference>
<dbReference type="STRING" id="1359163.NLO413_0030"/>
<evidence type="ECO:0000313" key="2">
    <source>
        <dbReference type="EMBL" id="KJV68670.1"/>
    </source>
</evidence>
<sequence>MVNSQVFTVHCSESFLDVVAHHILTQHNAIIIVPDEYDVEFITAVLLKLNYDMSNTIIMSFAEIQNKLIMLYGSTIDPMRKLLLLMQFIELWNKENNDNYSVSLSNELLSLLNEMQVNCVRLESLKDLFAIESSEYWQKASKFLCYLAHKLELECSVDVDFVSSINFYISELICQWKNRDSNCKVILAGVDCSKLFLYFICAIRTLIDNDIILPYVNLDISEENWQVLDKKHYQYIIKNVIDELKIARKDIKQLGHRNDNIIIEKLFNYNMAFYELNYNHSTSSSNIELITCVSEEEEAYIVYDLIKLHENAQIFVSNDSLTRRISSILNIDNIQVGNNNGYLIPMFLLYVVDAVLFNNSLSLLSLLKHPFVRLGYTVDKYNMFLEEFELQVVRQNMDVNFDNMGKVCDFLSPFCSKITVALLPLVTVSNQSLDNILAAHMLCVRCLVSENKGCAIAMIEEFFVYFKSVLKDIKIYSLERYREVLKLILGNYFSCDIFNKLSNVNMVSEKIVILAGFNEGEYCYNYSTFLNASMRRKLGLLSTDEQDGYFNYILYSILYTKKVYITRSVRSFGKVTEEPLLIKYLKILLKEYDCYINDNKKHCDTFCSIKTESCNNSIYNPNLEVRLKTFNVITSTSIDDLIHNPYVFYVRNILNIIPIREINVQLSSKDFGTVVHVIFQKYLSQVGIDSNYNLLLKIAECEFASLYRNCIYVESIWWPKFKKIADHFFNIDIKRKSKIKFIEVEKKFFWNINSNISIVAKCDRVEYLKDGRIAIVDYKTGSIPLQVDIQHGFAPQVIIQALSVMHSTNKQISNLAYWKIDAEQMLIVPIKNFYSIMNSTAENLNKFLNSYLHDEIPFFPAISNSNLSRYKDYELLMRRCNIKLR</sequence>
<dbReference type="AlphaFoldDB" id="A0A0F3NKW8"/>
<name>A0A0F3NKW8_9RICK</name>
<dbReference type="InterPro" id="IPR011604">
    <property type="entry name" value="PDDEXK-like_dom_sf"/>
</dbReference>
<dbReference type="InterPro" id="IPR038726">
    <property type="entry name" value="PDDEXK_AddAB-type"/>
</dbReference>
<proteinExistence type="predicted"/>
<dbReference type="Proteomes" id="UP000033562">
    <property type="component" value="Unassembled WGS sequence"/>
</dbReference>
<feature type="domain" description="PD-(D/E)XK endonuclease-like" evidence="1">
    <location>
        <begin position="636"/>
        <end position="822"/>
    </location>
</feature>
<dbReference type="EMBL" id="LANX01000001">
    <property type="protein sequence ID" value="KJV68670.1"/>
    <property type="molecule type" value="Genomic_DNA"/>
</dbReference>
<dbReference type="Gene3D" id="3.90.320.10">
    <property type="match status" value="1"/>
</dbReference>
<protein>
    <submittedName>
        <fullName evidence="2">PD-(D/E)XK nuclease superfamily protein</fullName>
    </submittedName>
</protein>
<dbReference type="RefSeq" id="WP_045808548.1">
    <property type="nucleotide sequence ID" value="NZ_LANX01000001.1"/>
</dbReference>
<accession>A0A0F3NKW8</accession>
<reference evidence="2 3" key="1">
    <citation type="submission" date="2015-02" db="EMBL/GenBank/DDBJ databases">
        <title>Genome Sequencing of Rickettsiales.</title>
        <authorList>
            <person name="Daugherty S.C."/>
            <person name="Su Q."/>
            <person name="Abolude K."/>
            <person name="Beier-Sexton M."/>
            <person name="Carlyon J.A."/>
            <person name="Carter R."/>
            <person name="Day N.P."/>
            <person name="Dumler S.J."/>
            <person name="Dyachenko V."/>
            <person name="Godinez A."/>
            <person name="Kurtti T.J."/>
            <person name="Lichay M."/>
            <person name="Mullins K.E."/>
            <person name="Ott S."/>
            <person name="Pappas-Brown V."/>
            <person name="Paris D.H."/>
            <person name="Patel P."/>
            <person name="Richards A.L."/>
            <person name="Sadzewicz L."/>
            <person name="Sears K."/>
            <person name="Seidman D."/>
            <person name="Sengamalay N."/>
            <person name="Stenos J."/>
            <person name="Tallon L.J."/>
            <person name="Vincent G."/>
            <person name="Fraser C.M."/>
            <person name="Munderloh U."/>
            <person name="Dunning-Hotopp J.C."/>
        </authorList>
    </citation>
    <scope>NUCLEOTIDE SEQUENCE [LARGE SCALE GENOMIC DNA]</scope>
    <source>
        <strain evidence="2 3">RAC413</strain>
    </source>
</reference>
<gene>
    <name evidence="2" type="ORF">NLO413_0030</name>
</gene>
<evidence type="ECO:0000313" key="3">
    <source>
        <dbReference type="Proteomes" id="UP000033562"/>
    </source>
</evidence>